<keyword evidence="4 6" id="KW-1133">Transmembrane helix</keyword>
<sequence length="672" mass="77374">MEGTILMYQKIIKRSLSNMRDSYLIYILACSFAIGVFGILLSMGDNPSLHYALRWWDTLIDDITAMMSGLFALCAFVYMIYVGGFFIKQQRNEFLTFEKLGMQRWVIVAIGFIQTVIVQAIAWIIGLIFMFVFQKFMGMLLFYLMQVRLNFEMYIGLQNIGQLFTLFIGSTLILSVINAVKTMRILQKKKRKNSVKTRWRLKIPAGVFGIVLLLTAQVCTLCLFKDMHTVSYSSRPMMEIGYIMGADILGTYLVYYGFLPSVLNIMEKIHSVAYSGINIFSFKYMKERLFQNISILWFVTELSALALALLTFCYFGYQAVHQNYNSAYPFELAANEDTVKVIREELKKNDAKVKGTYKTAVKINLVSYYSKSSQSYIRQPMTFMSYSAYKSLPKRMRKGNSNINSHQFLKIDYKSSVMYGNQEKEHDIEVKNAPMIQSAKVGYSFPYGSSMHFGPMMIVPNKYYQSMPAEVKDTFYGWDFKKGDRLSHSQLQKLNSYRDAYYMKVDFKSSLSRSSIKVMKKEPNKYAASTYTQAGFLRQGSLKKHFKQGGGFYLFIVALYSVALLIALGSVLTLRILLRDDYQSNQLRTLQKIGVEETEVKKIIIRENTLTFLIPIVFALIQSFAAIAMFDFGRHISKNIILIYGGYIVLYALFGLISYKVSWRGVKQKFNL</sequence>
<feature type="transmembrane region" description="Helical" evidence="6">
    <location>
        <begin position="552"/>
        <end position="578"/>
    </location>
</feature>
<feature type="transmembrane region" description="Helical" evidence="6">
    <location>
        <begin position="610"/>
        <end position="629"/>
    </location>
</feature>
<feature type="transmembrane region" description="Helical" evidence="6">
    <location>
        <begin position="63"/>
        <end position="84"/>
    </location>
</feature>
<name>A0A837RHF8_9LACO</name>
<dbReference type="InterPro" id="IPR052536">
    <property type="entry name" value="ABC-4_Integral_Memb_Prot"/>
</dbReference>
<keyword evidence="3 6" id="KW-0812">Transmembrane</keyword>
<organism evidence="8 9">
    <name type="scientific">Companilactobacillus crustorum JCM 15951</name>
    <dbReference type="NCBI Taxonomy" id="1423737"/>
    <lineage>
        <taxon>Bacteria</taxon>
        <taxon>Bacillati</taxon>
        <taxon>Bacillota</taxon>
        <taxon>Bacilli</taxon>
        <taxon>Lactobacillales</taxon>
        <taxon>Lactobacillaceae</taxon>
        <taxon>Companilactobacillus</taxon>
    </lineage>
</organism>
<gene>
    <name evidence="8" type="ORF">FD26_GL000436</name>
</gene>
<evidence type="ECO:0000259" key="7">
    <source>
        <dbReference type="Pfam" id="PF02687"/>
    </source>
</evidence>
<dbReference type="PANTHER" id="PTHR46795">
    <property type="entry name" value="ABC TRANSPORTER PERMEASE-RELATED-RELATED"/>
    <property type="match status" value="1"/>
</dbReference>
<dbReference type="Pfam" id="PF02687">
    <property type="entry name" value="FtsX"/>
    <property type="match status" value="1"/>
</dbReference>
<dbReference type="GO" id="GO:0005886">
    <property type="term" value="C:plasma membrane"/>
    <property type="evidence" value="ECO:0007669"/>
    <property type="project" value="UniProtKB-SubCell"/>
</dbReference>
<feature type="transmembrane region" description="Helical" evidence="6">
    <location>
        <begin position="295"/>
        <end position="317"/>
    </location>
</feature>
<evidence type="ECO:0000313" key="8">
    <source>
        <dbReference type="EMBL" id="KRK42696.1"/>
    </source>
</evidence>
<dbReference type="PANTHER" id="PTHR46795:SF3">
    <property type="entry name" value="ABC TRANSPORTER PERMEASE"/>
    <property type="match status" value="1"/>
</dbReference>
<feature type="transmembrane region" description="Helical" evidence="6">
    <location>
        <begin position="153"/>
        <end position="180"/>
    </location>
</feature>
<feature type="transmembrane region" description="Helical" evidence="6">
    <location>
        <begin position="201"/>
        <end position="224"/>
    </location>
</feature>
<feature type="domain" description="ABC3 transporter permease C-terminal" evidence="7">
    <location>
        <begin position="66"/>
        <end position="184"/>
    </location>
</feature>
<reference evidence="8 9" key="1">
    <citation type="journal article" date="2015" name="Genome Announc.">
        <title>Expanding the biotechnology potential of lactobacilli through comparative genomics of 213 strains and associated genera.</title>
        <authorList>
            <person name="Sun Z."/>
            <person name="Harris H.M."/>
            <person name="McCann A."/>
            <person name="Guo C."/>
            <person name="Argimon S."/>
            <person name="Zhang W."/>
            <person name="Yang X."/>
            <person name="Jeffery I.B."/>
            <person name="Cooney J.C."/>
            <person name="Kagawa T.F."/>
            <person name="Liu W."/>
            <person name="Song Y."/>
            <person name="Salvetti E."/>
            <person name="Wrobel A."/>
            <person name="Rasinkangas P."/>
            <person name="Parkhill J."/>
            <person name="Rea M.C."/>
            <person name="O'Sullivan O."/>
            <person name="Ritari J."/>
            <person name="Douillard F.P."/>
            <person name="Paul Ross R."/>
            <person name="Yang R."/>
            <person name="Briner A.E."/>
            <person name="Felis G.E."/>
            <person name="de Vos W.M."/>
            <person name="Barrangou R."/>
            <person name="Klaenhammer T.R."/>
            <person name="Caufield P.W."/>
            <person name="Cui Y."/>
            <person name="Zhang H."/>
            <person name="O'Toole P.W."/>
        </authorList>
    </citation>
    <scope>NUCLEOTIDE SEQUENCE [LARGE SCALE GENOMIC DNA]</scope>
    <source>
        <strain evidence="8 9">JCM 15951</strain>
    </source>
</reference>
<dbReference type="AlphaFoldDB" id="A0A837RHF8"/>
<comment type="subcellular location">
    <subcellularLocation>
        <location evidence="1">Cell membrane</location>
        <topology evidence="1">Multi-pass membrane protein</topology>
    </subcellularLocation>
</comment>
<feature type="transmembrane region" description="Helical" evidence="6">
    <location>
        <begin position="641"/>
        <end position="659"/>
    </location>
</feature>
<feature type="transmembrane region" description="Helical" evidence="6">
    <location>
        <begin position="240"/>
        <end position="259"/>
    </location>
</feature>
<accession>A0A837RHF8</accession>
<evidence type="ECO:0000256" key="3">
    <source>
        <dbReference type="ARBA" id="ARBA00022692"/>
    </source>
</evidence>
<evidence type="ECO:0000256" key="4">
    <source>
        <dbReference type="ARBA" id="ARBA00022989"/>
    </source>
</evidence>
<protein>
    <submittedName>
        <fullName evidence="8">Permease</fullName>
    </submittedName>
</protein>
<dbReference type="EMBL" id="AZDB01000015">
    <property type="protein sequence ID" value="KRK42696.1"/>
    <property type="molecule type" value="Genomic_DNA"/>
</dbReference>
<evidence type="ECO:0000256" key="1">
    <source>
        <dbReference type="ARBA" id="ARBA00004651"/>
    </source>
</evidence>
<dbReference type="Proteomes" id="UP000050964">
    <property type="component" value="Unassembled WGS sequence"/>
</dbReference>
<comment type="caution">
    <text evidence="8">The sequence shown here is derived from an EMBL/GenBank/DDBJ whole genome shotgun (WGS) entry which is preliminary data.</text>
</comment>
<evidence type="ECO:0000256" key="2">
    <source>
        <dbReference type="ARBA" id="ARBA00022475"/>
    </source>
</evidence>
<dbReference type="InterPro" id="IPR003838">
    <property type="entry name" value="ABC3_permease_C"/>
</dbReference>
<feature type="transmembrane region" description="Helical" evidence="6">
    <location>
        <begin position="105"/>
        <end position="133"/>
    </location>
</feature>
<proteinExistence type="predicted"/>
<evidence type="ECO:0000256" key="5">
    <source>
        <dbReference type="ARBA" id="ARBA00023136"/>
    </source>
</evidence>
<evidence type="ECO:0000313" key="9">
    <source>
        <dbReference type="Proteomes" id="UP000050964"/>
    </source>
</evidence>
<feature type="transmembrane region" description="Helical" evidence="6">
    <location>
        <begin position="23"/>
        <end position="43"/>
    </location>
</feature>
<evidence type="ECO:0000256" key="6">
    <source>
        <dbReference type="SAM" id="Phobius"/>
    </source>
</evidence>
<keyword evidence="5 6" id="KW-0472">Membrane</keyword>
<keyword evidence="2" id="KW-1003">Cell membrane</keyword>